<name>A0A9D4FWU5_DREPO</name>
<reference evidence="1" key="1">
    <citation type="journal article" date="2019" name="bioRxiv">
        <title>The Genome of the Zebra Mussel, Dreissena polymorpha: A Resource for Invasive Species Research.</title>
        <authorList>
            <person name="McCartney M.A."/>
            <person name="Auch B."/>
            <person name="Kono T."/>
            <person name="Mallez S."/>
            <person name="Zhang Y."/>
            <person name="Obille A."/>
            <person name="Becker A."/>
            <person name="Abrahante J.E."/>
            <person name="Garbe J."/>
            <person name="Badalamenti J.P."/>
            <person name="Herman A."/>
            <person name="Mangelson H."/>
            <person name="Liachko I."/>
            <person name="Sullivan S."/>
            <person name="Sone E.D."/>
            <person name="Koren S."/>
            <person name="Silverstein K.A.T."/>
            <person name="Beckman K.B."/>
            <person name="Gohl D.M."/>
        </authorList>
    </citation>
    <scope>NUCLEOTIDE SEQUENCE</scope>
    <source>
        <strain evidence="1">Duluth1</strain>
        <tissue evidence="1">Whole animal</tissue>
    </source>
</reference>
<dbReference type="AlphaFoldDB" id="A0A9D4FWU5"/>
<dbReference type="Proteomes" id="UP000828390">
    <property type="component" value="Unassembled WGS sequence"/>
</dbReference>
<reference evidence="1" key="2">
    <citation type="submission" date="2020-11" db="EMBL/GenBank/DDBJ databases">
        <authorList>
            <person name="McCartney M.A."/>
            <person name="Auch B."/>
            <person name="Kono T."/>
            <person name="Mallez S."/>
            <person name="Becker A."/>
            <person name="Gohl D.M."/>
            <person name="Silverstein K.A.T."/>
            <person name="Koren S."/>
            <person name="Bechman K.B."/>
            <person name="Herman A."/>
            <person name="Abrahante J.E."/>
            <person name="Garbe J."/>
        </authorList>
    </citation>
    <scope>NUCLEOTIDE SEQUENCE</scope>
    <source>
        <strain evidence="1">Duluth1</strain>
        <tissue evidence="1">Whole animal</tissue>
    </source>
</reference>
<gene>
    <name evidence="1" type="ORF">DPMN_134788</name>
</gene>
<sequence>MTTQAADREPTIKDILDSNKGIMASILALNERLSKIETKLGTIDRLDKKVSEFEKELKKVWVALEEREREQSARMSA</sequence>
<comment type="caution">
    <text evidence="1">The sequence shown here is derived from an EMBL/GenBank/DDBJ whole genome shotgun (WGS) entry which is preliminary data.</text>
</comment>
<evidence type="ECO:0000313" key="2">
    <source>
        <dbReference type="Proteomes" id="UP000828390"/>
    </source>
</evidence>
<proteinExistence type="predicted"/>
<dbReference type="EMBL" id="JAIWYP010000006">
    <property type="protein sequence ID" value="KAH3806468.1"/>
    <property type="molecule type" value="Genomic_DNA"/>
</dbReference>
<evidence type="ECO:0000313" key="1">
    <source>
        <dbReference type="EMBL" id="KAH3806468.1"/>
    </source>
</evidence>
<accession>A0A9D4FWU5</accession>
<protein>
    <submittedName>
        <fullName evidence="1">Uncharacterized protein</fullName>
    </submittedName>
</protein>
<keyword evidence="2" id="KW-1185">Reference proteome</keyword>
<organism evidence="1 2">
    <name type="scientific">Dreissena polymorpha</name>
    <name type="common">Zebra mussel</name>
    <name type="synonym">Mytilus polymorpha</name>
    <dbReference type="NCBI Taxonomy" id="45954"/>
    <lineage>
        <taxon>Eukaryota</taxon>
        <taxon>Metazoa</taxon>
        <taxon>Spiralia</taxon>
        <taxon>Lophotrochozoa</taxon>
        <taxon>Mollusca</taxon>
        <taxon>Bivalvia</taxon>
        <taxon>Autobranchia</taxon>
        <taxon>Heteroconchia</taxon>
        <taxon>Euheterodonta</taxon>
        <taxon>Imparidentia</taxon>
        <taxon>Neoheterodontei</taxon>
        <taxon>Myida</taxon>
        <taxon>Dreissenoidea</taxon>
        <taxon>Dreissenidae</taxon>
        <taxon>Dreissena</taxon>
    </lineage>
</organism>